<evidence type="ECO:0000256" key="9">
    <source>
        <dbReference type="ARBA" id="ARBA00059620"/>
    </source>
</evidence>
<dbReference type="GO" id="GO:0052650">
    <property type="term" value="F:all-trans-retinol dehydrogenase (NADP+) activity"/>
    <property type="evidence" value="ECO:0007669"/>
    <property type="project" value="UniProtKB-ARBA"/>
</dbReference>
<keyword evidence="5" id="KW-1133">Transmembrane helix</keyword>
<keyword evidence="8" id="KW-0472">Membrane</keyword>
<dbReference type="AlphaFoldDB" id="F0XKA7"/>
<comment type="similarity">
    <text evidence="2 12">Belongs to the short-chain dehydrogenases/reductases (SDR) family.</text>
</comment>
<feature type="domain" description="Ketoreductase" evidence="13">
    <location>
        <begin position="59"/>
        <end position="246"/>
    </location>
</feature>
<comment type="subcellular location">
    <subcellularLocation>
        <location evidence="1">Membrane</location>
        <topology evidence="1">Multi-pass membrane protein</topology>
    </subcellularLocation>
</comment>
<evidence type="ECO:0000256" key="7">
    <source>
        <dbReference type="ARBA" id="ARBA00023098"/>
    </source>
</evidence>
<evidence type="ECO:0000259" key="13">
    <source>
        <dbReference type="SMART" id="SM00822"/>
    </source>
</evidence>
<keyword evidence="6" id="KW-0560">Oxidoreductase</keyword>
<dbReference type="Gene3D" id="3.40.50.720">
    <property type="entry name" value="NAD(P)-binding Rossmann-like Domain"/>
    <property type="match status" value="1"/>
</dbReference>
<dbReference type="PANTHER" id="PTHR24322:SF736">
    <property type="entry name" value="RETINOL DEHYDROGENASE 10"/>
    <property type="match status" value="1"/>
</dbReference>
<dbReference type="STRING" id="655863.F0XKA7"/>
<dbReference type="SMART" id="SM00822">
    <property type="entry name" value="PKS_KR"/>
    <property type="match status" value="1"/>
</dbReference>
<dbReference type="InterPro" id="IPR057326">
    <property type="entry name" value="KR_dom"/>
</dbReference>
<evidence type="ECO:0000256" key="1">
    <source>
        <dbReference type="ARBA" id="ARBA00004141"/>
    </source>
</evidence>
<dbReference type="PRINTS" id="PR00080">
    <property type="entry name" value="SDRFAMILY"/>
</dbReference>
<dbReference type="GeneID" id="25978364"/>
<evidence type="ECO:0000256" key="10">
    <source>
        <dbReference type="ARBA" id="ARBA00068717"/>
    </source>
</evidence>
<dbReference type="eggNOG" id="KOG1201">
    <property type="taxonomic scope" value="Eukaryota"/>
</dbReference>
<keyword evidence="15" id="KW-1185">Reference proteome</keyword>
<dbReference type="InterPro" id="IPR036291">
    <property type="entry name" value="NAD(P)-bd_dom_sf"/>
</dbReference>
<comment type="function">
    <text evidence="9">Catalyzes the reduction of all-trans-retinal to all-trans-retinol in the presence of NADPH.</text>
</comment>
<evidence type="ECO:0000313" key="15">
    <source>
        <dbReference type="Proteomes" id="UP000007796"/>
    </source>
</evidence>
<dbReference type="InParanoid" id="F0XKA7"/>
<dbReference type="GO" id="GO:0016020">
    <property type="term" value="C:membrane"/>
    <property type="evidence" value="ECO:0007669"/>
    <property type="project" value="UniProtKB-SubCell"/>
</dbReference>
<protein>
    <recommendedName>
        <fullName evidence="10">Short-chain dehydrogenase/reductase 3</fullName>
    </recommendedName>
    <alternativeName>
        <fullName evidence="11">Retinal short-chain dehydrogenase/reductase 1</fullName>
    </alternativeName>
</protein>
<evidence type="ECO:0000256" key="5">
    <source>
        <dbReference type="ARBA" id="ARBA00022989"/>
    </source>
</evidence>
<evidence type="ECO:0000256" key="3">
    <source>
        <dbReference type="ARBA" id="ARBA00022692"/>
    </source>
</evidence>
<evidence type="ECO:0000256" key="4">
    <source>
        <dbReference type="ARBA" id="ARBA00022857"/>
    </source>
</evidence>
<keyword evidence="7" id="KW-0443">Lipid metabolism</keyword>
<keyword evidence="3" id="KW-0812">Transmembrane</keyword>
<evidence type="ECO:0000256" key="2">
    <source>
        <dbReference type="ARBA" id="ARBA00006484"/>
    </source>
</evidence>
<dbReference type="OrthoDB" id="10253736at2759"/>
<keyword evidence="4" id="KW-0521">NADP</keyword>
<evidence type="ECO:0000256" key="12">
    <source>
        <dbReference type="RuleBase" id="RU000363"/>
    </source>
</evidence>
<proteinExistence type="inferred from homology"/>
<accession>F0XKA7</accession>
<dbReference type="Pfam" id="PF00106">
    <property type="entry name" value="adh_short"/>
    <property type="match status" value="1"/>
</dbReference>
<dbReference type="RefSeq" id="XP_014171492.1">
    <property type="nucleotide sequence ID" value="XM_014316017.1"/>
</dbReference>
<dbReference type="HOGENOM" id="CLU_010194_5_2_1"/>
<dbReference type="Proteomes" id="UP000007796">
    <property type="component" value="Unassembled WGS sequence"/>
</dbReference>
<evidence type="ECO:0000256" key="6">
    <source>
        <dbReference type="ARBA" id="ARBA00023002"/>
    </source>
</evidence>
<dbReference type="PRINTS" id="PR00081">
    <property type="entry name" value="GDHRDH"/>
</dbReference>
<evidence type="ECO:0000256" key="8">
    <source>
        <dbReference type="ARBA" id="ARBA00023136"/>
    </source>
</evidence>
<reference evidence="14 15" key="1">
    <citation type="journal article" date="2011" name="Proc. Natl. Acad. Sci. U.S.A.">
        <title>Genome and transcriptome analyses of the mountain pine beetle-fungal symbiont Grosmannia clavigera, a lodgepole pine pathogen.</title>
        <authorList>
            <person name="DiGuistini S."/>
            <person name="Wang Y."/>
            <person name="Liao N.Y."/>
            <person name="Taylor G."/>
            <person name="Tanguay P."/>
            <person name="Feau N."/>
            <person name="Henrissat B."/>
            <person name="Chan S.K."/>
            <person name="Hesse-Orce U."/>
            <person name="Alamouti S.M."/>
            <person name="Tsui C.K.M."/>
            <person name="Docking R.T."/>
            <person name="Levasseur A."/>
            <person name="Haridas S."/>
            <person name="Robertson G."/>
            <person name="Birol I."/>
            <person name="Holt R.A."/>
            <person name="Marra M.A."/>
            <person name="Hamelin R.C."/>
            <person name="Hirst M."/>
            <person name="Jones S.J.M."/>
            <person name="Bohlmann J."/>
            <person name="Breuil C."/>
        </authorList>
    </citation>
    <scope>NUCLEOTIDE SEQUENCE [LARGE SCALE GENOMIC DNA]</scope>
    <source>
        <strain evidence="15">kw1407 / UAMH 11150</strain>
    </source>
</reference>
<name>F0XKA7_GROCL</name>
<sequence>MMLPTLPAVLRQPLASLGSAAWTAVAGTVAAYGASKLLNSLVLGNPLVSAGRSWDWTKEIVLITGGSSGIGRAMVDAFVQYNVRVVVLDQHLPDAKRPFPEGVTFYAVDLTAEEHVHTVAEWVRHDVGDPTVLINNAGITNGGKSLFELTADEVRRVFGVNAIAPMTMVREFVPAMAARDHGHVVTMASMASFVVIAGNVDYSCTKASVMALHEGLTQDLRHRYNARSVRTTYVLSTPLLGGLTETRDFNDHVLKPETVALAVVKQVLSGCSGQIVLPRAISWVSMIRSFPFWLQERMRDSKADTLRALAT</sequence>
<dbReference type="InterPro" id="IPR002347">
    <property type="entry name" value="SDR_fam"/>
</dbReference>
<gene>
    <name evidence="14" type="ORF">CMQ_5081</name>
</gene>
<dbReference type="FunFam" id="3.40.50.720:FF:000131">
    <property type="entry name" value="Short-chain dehydrogenase/reductase 3"/>
    <property type="match status" value="1"/>
</dbReference>
<organism evidence="15">
    <name type="scientific">Grosmannia clavigera (strain kw1407 / UAMH 11150)</name>
    <name type="common">Blue stain fungus</name>
    <name type="synonym">Graphiocladiella clavigera</name>
    <dbReference type="NCBI Taxonomy" id="655863"/>
    <lineage>
        <taxon>Eukaryota</taxon>
        <taxon>Fungi</taxon>
        <taxon>Dikarya</taxon>
        <taxon>Ascomycota</taxon>
        <taxon>Pezizomycotina</taxon>
        <taxon>Sordariomycetes</taxon>
        <taxon>Sordariomycetidae</taxon>
        <taxon>Ophiostomatales</taxon>
        <taxon>Ophiostomataceae</taxon>
        <taxon>Leptographium</taxon>
    </lineage>
</organism>
<dbReference type="SUPFAM" id="SSF51735">
    <property type="entry name" value="NAD(P)-binding Rossmann-fold domains"/>
    <property type="match status" value="1"/>
</dbReference>
<dbReference type="PANTHER" id="PTHR24322">
    <property type="entry name" value="PKSB"/>
    <property type="match status" value="1"/>
</dbReference>
<dbReference type="EMBL" id="GL629787">
    <property type="protein sequence ID" value="EFX02010.1"/>
    <property type="molecule type" value="Genomic_DNA"/>
</dbReference>
<evidence type="ECO:0000313" key="14">
    <source>
        <dbReference type="EMBL" id="EFX02010.1"/>
    </source>
</evidence>
<evidence type="ECO:0000256" key="11">
    <source>
        <dbReference type="ARBA" id="ARBA00082544"/>
    </source>
</evidence>